<name>A0ACB7CHT0_9ASCO</name>
<sequence>MFLLLKPKKYARKHQETLEGDVVPEILLNEEINASKKLLSTRKRQINTLYTILHLSLLRGNFLHAKYAFSILIRCREVRLYDIWDIGLEILRHFDINQQETYLKHLIVLYQPQTYSSFSKKDLLSTQEFLRALVLLYIEKGEFKKLLDVLEEYLLSAPYSENAVFYQYAGMAALELSKKTFVSAERKQFYEKAEHLFQKAKEKGGSILYINDFSVSSSEESTESDD</sequence>
<proteinExistence type="predicted"/>
<comment type="caution">
    <text evidence="1">The sequence shown here is derived from an EMBL/GenBank/DDBJ whole genome shotgun (WGS) entry which is preliminary data.</text>
</comment>
<keyword evidence="2" id="KW-1185">Reference proteome</keyword>
<accession>A0ACB7CHT0</accession>
<reference evidence="1 2" key="1">
    <citation type="journal article" date="2021" name="Commun. Biol.">
        <title>Genomic insights into the host specific adaptation of the Pneumocystis genus.</title>
        <authorList>
            <person name="Cisse O.H."/>
            <person name="Ma L."/>
            <person name="Dekker J.P."/>
            <person name="Khil P.P."/>
            <person name="Youn J.-H."/>
            <person name="Brenchley J.M."/>
            <person name="Blair R."/>
            <person name="Pahar B."/>
            <person name="Chabe M."/>
            <person name="Van Rompay K.K.A."/>
            <person name="Keesler R."/>
            <person name="Sukura A."/>
            <person name="Hirsch V."/>
            <person name="Kutty G."/>
            <person name="Liu Y."/>
            <person name="Peng L."/>
            <person name="Chen J."/>
            <person name="Song J."/>
            <person name="Weissenbacher-Lang C."/>
            <person name="Xu J."/>
            <person name="Upham N.S."/>
            <person name="Stajich J.E."/>
            <person name="Cuomo C.A."/>
            <person name="Cushion M.T."/>
            <person name="Kovacs J.A."/>
        </authorList>
    </citation>
    <scope>NUCLEOTIDE SEQUENCE [LARGE SCALE GENOMIC DNA]</scope>
    <source>
        <strain evidence="1 2">RABM</strain>
    </source>
</reference>
<evidence type="ECO:0000313" key="2">
    <source>
        <dbReference type="Proteomes" id="UP000768646"/>
    </source>
</evidence>
<protein>
    <submittedName>
        <fullName evidence="1">Uncharacterized protein</fullName>
    </submittedName>
</protein>
<organism evidence="1 2">
    <name type="scientific">Pneumocystis oryctolagi</name>
    <dbReference type="NCBI Taxonomy" id="42067"/>
    <lineage>
        <taxon>Eukaryota</taxon>
        <taxon>Fungi</taxon>
        <taxon>Dikarya</taxon>
        <taxon>Ascomycota</taxon>
        <taxon>Taphrinomycotina</taxon>
        <taxon>Pneumocystomycetes</taxon>
        <taxon>Pneumocystaceae</taxon>
        <taxon>Pneumocystis</taxon>
    </lineage>
</organism>
<evidence type="ECO:0000313" key="1">
    <source>
        <dbReference type="EMBL" id="KAG4306522.1"/>
    </source>
</evidence>
<dbReference type="Proteomes" id="UP000768646">
    <property type="component" value="Unassembled WGS sequence"/>
</dbReference>
<dbReference type="EMBL" id="JABTEG010000001">
    <property type="protein sequence ID" value="KAG4306522.1"/>
    <property type="molecule type" value="Genomic_DNA"/>
</dbReference>
<gene>
    <name evidence="1" type="ORF">PORY_000510</name>
</gene>